<protein>
    <submittedName>
        <fullName evidence="2">Uncharacterized protein</fullName>
    </submittedName>
</protein>
<evidence type="ECO:0000313" key="3">
    <source>
        <dbReference type="Proteomes" id="UP001159363"/>
    </source>
</evidence>
<comment type="caution">
    <text evidence="2">The sequence shown here is derived from an EMBL/GenBank/DDBJ whole genome shotgun (WGS) entry which is preliminary data.</text>
</comment>
<feature type="region of interest" description="Disordered" evidence="1">
    <location>
        <begin position="167"/>
        <end position="190"/>
    </location>
</feature>
<accession>A0ABQ9HDL0</accession>
<evidence type="ECO:0000256" key="1">
    <source>
        <dbReference type="SAM" id="MobiDB-lite"/>
    </source>
</evidence>
<organism evidence="2 3">
    <name type="scientific">Dryococelus australis</name>
    <dbReference type="NCBI Taxonomy" id="614101"/>
    <lineage>
        <taxon>Eukaryota</taxon>
        <taxon>Metazoa</taxon>
        <taxon>Ecdysozoa</taxon>
        <taxon>Arthropoda</taxon>
        <taxon>Hexapoda</taxon>
        <taxon>Insecta</taxon>
        <taxon>Pterygota</taxon>
        <taxon>Neoptera</taxon>
        <taxon>Polyneoptera</taxon>
        <taxon>Phasmatodea</taxon>
        <taxon>Verophasmatodea</taxon>
        <taxon>Anareolatae</taxon>
        <taxon>Phasmatidae</taxon>
        <taxon>Eurycanthinae</taxon>
        <taxon>Dryococelus</taxon>
    </lineage>
</organism>
<name>A0ABQ9HDL0_9NEOP</name>
<evidence type="ECO:0000313" key="2">
    <source>
        <dbReference type="EMBL" id="KAJ8882374.1"/>
    </source>
</evidence>
<keyword evidence="3" id="KW-1185">Reference proteome</keyword>
<gene>
    <name evidence="2" type="ORF">PR048_014178</name>
</gene>
<dbReference type="EMBL" id="JARBHB010000005">
    <property type="protein sequence ID" value="KAJ8882374.1"/>
    <property type="molecule type" value="Genomic_DNA"/>
</dbReference>
<proteinExistence type="predicted"/>
<sequence>MTAEMGKLTLLIPSYVDISIGTFREFNGQHARLHRPVYTRAAAVCSLAVAPENSECYTTSGSMGFATCFLVSASSSKLPNIFTTNVIIVKSKHFFREAVSSAVYTFRETQYAFIHIRYCILTGIRDHRPGYATFSAGVAGVDTLALTVCTAVTRDLGRTVTCSGLGPRSTKHEARSTKHSLRGLPSQPALGKYNANATGSVSSAPIDEHFINRLTNHAQFTQKGSAFTSGQQPMKERRRLQFIQCCEVFSLMSKTTRISPVPKHMSYHSDSDCILASVQVASRTRPSVACNVHFRSSLFMRTFAVNACDQAVTDSTEKIRLLWRTPEYSPPTTANRVYFRVVTSDFIMWKHDGRCCGSRFFSSYSHLSPTLHFVAAPCSPHFTLIAEDLNHYQRHENPAAVRLLASHQGEPGSIPCLVHSGFSRLGIVTEAPAGFLGFLPFPSPFHSGTSPYSPYLTLIGCQDLAVKNRPDLFAHSLSTRKSEVRLKYSNAGIQGIPEKTRQQTTSSGTIPTREKSGEVSPLVSVSRSLCKHPLTSTRNACVTEITEFTADPTASPRSGGGGAILDSSFQLQDLHSISGTATLFKIKPLENRLISITYCEGLSSPTLEGMQKEVASVAPLVPPFQMQQAVTERGNGGLTDNSPE</sequence>
<reference evidence="2 3" key="1">
    <citation type="submission" date="2023-02" db="EMBL/GenBank/DDBJ databases">
        <title>LHISI_Scaffold_Assembly.</title>
        <authorList>
            <person name="Stuart O.P."/>
            <person name="Cleave R."/>
            <person name="Magrath M.J.L."/>
            <person name="Mikheyev A.S."/>
        </authorList>
    </citation>
    <scope>NUCLEOTIDE SEQUENCE [LARGE SCALE GENOMIC DNA]</scope>
    <source>
        <strain evidence="2">Daus_M_001</strain>
        <tissue evidence="2">Leg muscle</tissue>
    </source>
</reference>
<dbReference type="Proteomes" id="UP001159363">
    <property type="component" value="Chromosome 4"/>
</dbReference>